<dbReference type="AlphaFoldDB" id="A0A7I7WGK4"/>
<dbReference type="EMBL" id="AP022607">
    <property type="protein sequence ID" value="BBZ15078.1"/>
    <property type="molecule type" value="Genomic_DNA"/>
</dbReference>
<dbReference type="RefSeq" id="WP_083132665.1">
    <property type="nucleotide sequence ID" value="NZ_AP022607.1"/>
</dbReference>
<geneLocation type="plasmid" evidence="1 4">
    <name>pJCM12687</name>
</geneLocation>
<organism evidence="2 3">
    <name type="scientific">Mycobacterium branderi</name>
    <dbReference type="NCBI Taxonomy" id="43348"/>
    <lineage>
        <taxon>Bacteria</taxon>
        <taxon>Bacillati</taxon>
        <taxon>Actinomycetota</taxon>
        <taxon>Actinomycetes</taxon>
        <taxon>Mycobacteriales</taxon>
        <taxon>Mycobacteriaceae</taxon>
        <taxon>Mycobacterium</taxon>
    </lineage>
</organism>
<reference evidence="1 4" key="2">
    <citation type="journal article" date="2019" name="Emerg. Microbes Infect.">
        <title>Comprehensive subspecies identification of 175 nontuberculous mycobacteria species based on 7547 genomic profiles.</title>
        <authorList>
            <person name="Matsumoto Y."/>
            <person name="Kinjo T."/>
            <person name="Motooka D."/>
            <person name="Nabeya D."/>
            <person name="Jung N."/>
            <person name="Uechi K."/>
            <person name="Horii T."/>
            <person name="Iida T."/>
            <person name="Fujita J."/>
            <person name="Nakamura S."/>
        </authorList>
    </citation>
    <scope>NUCLEOTIDE SEQUENCE [LARGE SCALE GENOMIC DNA]</scope>
    <source>
        <strain evidence="1 4">JCM 12687</strain>
        <plasmid evidence="1">pJCM12687</plasmid>
    </source>
</reference>
<dbReference type="EMBL" id="MVHM01000012">
    <property type="protein sequence ID" value="ORA35388.1"/>
    <property type="molecule type" value="Genomic_DNA"/>
</dbReference>
<dbReference type="OrthoDB" id="4753365at2"/>
<dbReference type="Pfam" id="PF21983">
    <property type="entry name" value="NikA-like"/>
    <property type="match status" value="1"/>
</dbReference>
<evidence type="ECO:0000313" key="4">
    <source>
        <dbReference type="Proteomes" id="UP000467379"/>
    </source>
</evidence>
<proteinExistence type="predicted"/>
<keyword evidence="4" id="KW-1185">Reference proteome</keyword>
<dbReference type="InterPro" id="IPR053842">
    <property type="entry name" value="NikA-like"/>
</dbReference>
<dbReference type="Proteomes" id="UP000192441">
    <property type="component" value="Unassembled WGS sequence"/>
</dbReference>
<evidence type="ECO:0000313" key="3">
    <source>
        <dbReference type="Proteomes" id="UP000192441"/>
    </source>
</evidence>
<keyword evidence="1" id="KW-0614">Plasmid</keyword>
<reference evidence="1" key="3">
    <citation type="submission" date="2020-02" db="EMBL/GenBank/DDBJ databases">
        <authorList>
            <person name="Matsumoto Y."/>
            <person name="Kinjo T."/>
            <person name="Motooka D."/>
            <person name="Nabeya D."/>
            <person name="Jung N."/>
            <person name="Uechi K."/>
            <person name="Horii T."/>
            <person name="Iida T."/>
            <person name="Fujita J."/>
            <person name="Nakamura S."/>
        </authorList>
    </citation>
    <scope>NUCLEOTIDE SEQUENCE</scope>
    <source>
        <strain evidence="1">JCM 12687</strain>
        <plasmid evidence="1">pJCM12687</plasmid>
    </source>
</reference>
<sequence length="62" mass="6884">MGRSKSEAVSRRKSETRRLTELIAVRFTPADKLELEQVAGQRGITVQQLLRESVLTSARAAS</sequence>
<gene>
    <name evidence="2" type="ORF">BST20_17440</name>
    <name evidence="1" type="ORF">MBRA_52730</name>
</gene>
<evidence type="ECO:0000313" key="2">
    <source>
        <dbReference type="EMBL" id="ORA35388.1"/>
    </source>
</evidence>
<dbReference type="Proteomes" id="UP000467379">
    <property type="component" value="Plasmid pJCM12687"/>
</dbReference>
<name>A0A7I7WGK4_9MYCO</name>
<accession>A0A7I7WGK4</accession>
<protein>
    <submittedName>
        <fullName evidence="2">Uncharacterized protein</fullName>
    </submittedName>
</protein>
<evidence type="ECO:0000313" key="1">
    <source>
        <dbReference type="EMBL" id="BBZ15078.1"/>
    </source>
</evidence>
<reference evidence="2 3" key="1">
    <citation type="submission" date="2016-12" db="EMBL/GenBank/DDBJ databases">
        <title>The new phylogeny of genus Mycobacterium.</title>
        <authorList>
            <person name="Tortoli E."/>
            <person name="Trovato A."/>
            <person name="Cirillo D.M."/>
        </authorList>
    </citation>
    <scope>NUCLEOTIDE SEQUENCE [LARGE SCALE GENOMIC DNA]</scope>
    <source>
        <strain evidence="2 3">DSM 44624</strain>
    </source>
</reference>